<keyword evidence="3" id="KW-0479">Metal-binding</keyword>
<reference evidence="8" key="1">
    <citation type="submission" date="2020-05" db="EMBL/GenBank/DDBJ databases">
        <title>Fertoebacter nigrum gen. nov., sp. nov., a new member of the family Rhodobacteraceae.</title>
        <authorList>
            <person name="Szuroczki S."/>
            <person name="Abbaszade G."/>
            <person name="Buni D."/>
            <person name="Schumann P."/>
            <person name="Toth E."/>
        </authorList>
    </citation>
    <scope>NUCLEOTIDE SEQUENCE</scope>
    <source>
        <strain evidence="8">RG-N-1a</strain>
    </source>
</reference>
<dbReference type="InterPro" id="IPR045854">
    <property type="entry name" value="NO2/SO3_Rdtase_4Fe4S_sf"/>
</dbReference>
<evidence type="ECO:0000313" key="9">
    <source>
        <dbReference type="Proteomes" id="UP000484076"/>
    </source>
</evidence>
<dbReference type="SUPFAM" id="SSF56014">
    <property type="entry name" value="Nitrite and sulphite reductase 4Fe-4S domain-like"/>
    <property type="match status" value="1"/>
</dbReference>
<sequence>MGDKPQVIEPQIKGWCPGALRPMLSGDGLVVRIRPPLGRLTAAQAAGIAALAQTHGNGLIDISARANLQLRGVTDETYPALIDGLRGLGLIDPSPEAEARRNITVTPFWVAGDDTETLATHLAGALAGASLHLPGKFGFAVDTGPAPVLRGTSADIRLERGVDGGLILRADGCGLGVAVTPDTAAAMALALADWFLGSGGAPDGRGRMAAHLAAGAALPACFTTQPAQPLARTTTRDARTPGPTPQGALVAFAFGQTDAGTLSQLATGPIRLTPWRMLLLEGRDAPALPGLITDPADPLLRVIACTGAPGCLQAHHATRPLARALAPHVPPGAVLHVSGCAKGCAHPGPAEYTAVAAPTGIRMARHATASATTGPALPLAALLARPQSLFETPHAPQL</sequence>
<dbReference type="SUPFAM" id="SSF55124">
    <property type="entry name" value="Nitrite/Sulfite reductase N-terminal domain-like"/>
    <property type="match status" value="1"/>
</dbReference>
<dbReference type="RefSeq" id="WP_174540094.1">
    <property type="nucleotide sequence ID" value="NZ_WHUT02000021.1"/>
</dbReference>
<dbReference type="InterPro" id="IPR012798">
    <property type="entry name" value="Cbl_synth_CobG-like"/>
</dbReference>
<dbReference type="Gene3D" id="3.30.413.10">
    <property type="entry name" value="Sulfite Reductase Hemoprotein, domain 1"/>
    <property type="match status" value="1"/>
</dbReference>
<dbReference type="InterPro" id="IPR005117">
    <property type="entry name" value="NiRdtase/SiRdtase_haem-b_fer"/>
</dbReference>
<dbReference type="EC" id="1.14.13.83" evidence="8"/>
<accession>A0A8X8H0X5</accession>
<dbReference type="PANTHER" id="PTHR32439">
    <property type="entry name" value="FERREDOXIN--NITRITE REDUCTASE, CHLOROPLASTIC"/>
    <property type="match status" value="1"/>
</dbReference>
<dbReference type="PANTHER" id="PTHR32439:SF9">
    <property type="entry name" value="BLR3264 PROTEIN"/>
    <property type="match status" value="1"/>
</dbReference>
<dbReference type="GO" id="GO:0051539">
    <property type="term" value="F:4 iron, 4 sulfur cluster binding"/>
    <property type="evidence" value="ECO:0007669"/>
    <property type="project" value="UniProtKB-KW"/>
</dbReference>
<keyword evidence="9" id="KW-1185">Reference proteome</keyword>
<proteinExistence type="predicted"/>
<dbReference type="Gene3D" id="3.90.480.20">
    <property type="match status" value="1"/>
</dbReference>
<keyword evidence="4 8" id="KW-0560">Oxidoreductase</keyword>
<dbReference type="GO" id="GO:0043818">
    <property type="term" value="F:precorrin-3B synthase activity"/>
    <property type="evidence" value="ECO:0007669"/>
    <property type="project" value="UniProtKB-EC"/>
</dbReference>
<name>A0A8X8H0X5_9RHOB</name>
<keyword evidence="1" id="KW-0004">4Fe-4S</keyword>
<evidence type="ECO:0000256" key="4">
    <source>
        <dbReference type="ARBA" id="ARBA00023002"/>
    </source>
</evidence>
<protein>
    <submittedName>
        <fullName evidence="8">Precorrin-3B synthase</fullName>
        <ecNumber evidence="8">1.14.13.83</ecNumber>
    </submittedName>
</protein>
<dbReference type="NCBIfam" id="TIGR02435">
    <property type="entry name" value="CobG"/>
    <property type="match status" value="1"/>
</dbReference>
<evidence type="ECO:0000256" key="5">
    <source>
        <dbReference type="ARBA" id="ARBA00023004"/>
    </source>
</evidence>
<organism evidence="8 9">
    <name type="scientific">Fertoeibacter niger</name>
    <dbReference type="NCBI Taxonomy" id="2656921"/>
    <lineage>
        <taxon>Bacteria</taxon>
        <taxon>Pseudomonadati</taxon>
        <taxon>Pseudomonadota</taxon>
        <taxon>Alphaproteobacteria</taxon>
        <taxon>Rhodobacterales</taxon>
        <taxon>Paracoccaceae</taxon>
        <taxon>Fertoeibacter</taxon>
    </lineage>
</organism>
<evidence type="ECO:0000256" key="1">
    <source>
        <dbReference type="ARBA" id="ARBA00022485"/>
    </source>
</evidence>
<dbReference type="InterPro" id="IPR036136">
    <property type="entry name" value="Nit/Sulf_reduc_fer-like_dom_sf"/>
</dbReference>
<gene>
    <name evidence="8" type="primary">cobG</name>
    <name evidence="8" type="ORF">GEU84_020455</name>
</gene>
<evidence type="ECO:0000256" key="6">
    <source>
        <dbReference type="ARBA" id="ARBA00023014"/>
    </source>
</evidence>
<evidence type="ECO:0000313" key="8">
    <source>
        <dbReference type="EMBL" id="NUB46767.1"/>
    </source>
</evidence>
<dbReference type="Pfam" id="PF03460">
    <property type="entry name" value="NIR_SIR_ferr"/>
    <property type="match status" value="1"/>
</dbReference>
<dbReference type="EMBL" id="WHUT02000021">
    <property type="protein sequence ID" value="NUB46767.1"/>
    <property type="molecule type" value="Genomic_DNA"/>
</dbReference>
<evidence type="ECO:0000256" key="3">
    <source>
        <dbReference type="ARBA" id="ARBA00022723"/>
    </source>
</evidence>
<feature type="domain" description="Nitrite/Sulfite reductase ferredoxin-like" evidence="7">
    <location>
        <begin position="22"/>
        <end position="86"/>
    </location>
</feature>
<dbReference type="GO" id="GO:0046872">
    <property type="term" value="F:metal ion binding"/>
    <property type="evidence" value="ECO:0007669"/>
    <property type="project" value="UniProtKB-KW"/>
</dbReference>
<comment type="caution">
    <text evidence="8">The sequence shown here is derived from an EMBL/GenBank/DDBJ whole genome shotgun (WGS) entry which is preliminary data.</text>
</comment>
<evidence type="ECO:0000256" key="2">
    <source>
        <dbReference type="ARBA" id="ARBA00022617"/>
    </source>
</evidence>
<keyword evidence="6" id="KW-0411">Iron-sulfur</keyword>
<keyword evidence="5" id="KW-0408">Iron</keyword>
<dbReference type="AlphaFoldDB" id="A0A8X8H0X5"/>
<evidence type="ECO:0000259" key="7">
    <source>
        <dbReference type="Pfam" id="PF03460"/>
    </source>
</evidence>
<keyword evidence="2" id="KW-0349">Heme</keyword>
<dbReference type="InterPro" id="IPR051329">
    <property type="entry name" value="NIR_SIR_4Fe-4S"/>
</dbReference>
<dbReference type="Proteomes" id="UP000484076">
    <property type="component" value="Unassembled WGS sequence"/>
</dbReference>